<dbReference type="AlphaFoldDB" id="A0A2K3DGA6"/>
<gene>
    <name evidence="3" type="ORF">CHLRE_08g358564v5</name>
</gene>
<feature type="region of interest" description="Disordered" evidence="1">
    <location>
        <begin position="688"/>
        <end position="878"/>
    </location>
</feature>
<evidence type="ECO:0000259" key="2">
    <source>
        <dbReference type="Pfam" id="PF06985"/>
    </source>
</evidence>
<proteinExistence type="predicted"/>
<name>A0A2K3DGA6_CHLRE</name>
<dbReference type="RefSeq" id="XP_042921748.1">
    <property type="nucleotide sequence ID" value="XM_043064747.1"/>
</dbReference>
<feature type="compositionally biased region" description="Basic and acidic residues" evidence="1">
    <location>
        <begin position="725"/>
        <end position="744"/>
    </location>
</feature>
<keyword evidence="4" id="KW-1185">Reference proteome</keyword>
<protein>
    <recommendedName>
        <fullName evidence="2">Heterokaryon incompatibility domain-containing protein</fullName>
    </recommendedName>
</protein>
<accession>A0A2K3DGA6</accession>
<evidence type="ECO:0000313" key="4">
    <source>
        <dbReference type="Proteomes" id="UP000006906"/>
    </source>
</evidence>
<dbReference type="KEGG" id="cre:CHLRE_08g358564v5"/>
<dbReference type="EMBL" id="CM008969">
    <property type="protein sequence ID" value="PNW79555.1"/>
    <property type="molecule type" value="Genomic_DNA"/>
</dbReference>
<dbReference type="STRING" id="3055.A0A2K3DGA6"/>
<dbReference type="GeneID" id="66054276"/>
<dbReference type="Gramene" id="PNW79555">
    <property type="protein sequence ID" value="PNW79555"/>
    <property type="gene ID" value="CHLRE_08g358564v5"/>
</dbReference>
<evidence type="ECO:0000313" key="3">
    <source>
        <dbReference type="EMBL" id="PNW79555.1"/>
    </source>
</evidence>
<feature type="domain" description="Heterokaryon incompatibility" evidence="2">
    <location>
        <begin position="108"/>
        <end position="216"/>
    </location>
</feature>
<sequence>MPRYLRVKDIPDILTELKTGDAFSTPYQLDAWQQKWCYITDEIQQDAAVLSYRWRIRGRDENIKDYRTWLKDCKAEGYRVAELKDGQRPVRWELADGHALQIEVAVWLLFLHTHCLAEYVWVDQMCVPQDASVEEKMGHIKDSPAIYTAGKVYVLLAPVVDYATGRIMTAKDARDIVKAYRNDMSSYRSYDFLSRSAVKALLVNHSYMRRVWTIQEAVAATNPHIWPLLGQGELNSYQSLYVVDWPEFNAWNGHPQLGPIYSRLFDADAEGEAVRDYYDGDYTGAIRVLREHPTYAIGYMAMMAKDLMWITMDRNGFINDIKRADSPARRAYVLLNHQQIHAARSFLPEDRVLALVPLVDYGAWKSATAGVPGHHLIQASVAWAYGVMEQQMASWKWSMRIFNGPKCSARGLELLQPRRNLGDGTAMHGASPRWEQALPPAGSALSLPLPPPHPIPKVASYQAASGALGQEAAQAAAADGGGGAALVRCLEAAAAAAGGGGGVTGPLELRVELSVVMPHPGDAKYWGGGPWTDVRDALGTDEGFRLAVQWSLEPWRDPTKEFDIDRCAVYVVSGGGGGEGGGGGGLRHPCMILLAIPSGEKPPRSGQVMTVLEVSGALLQLLLDCLKRKAVSSITEPLLALSGGVDAPAASAAAAAPTAAQAAAAKAKSQAAAAFTAAAAAVAMQELAKQKEGAEEEEESGSSSAADEEPEEEPEEQPAAAVETEQVKEEETPEKEAEESKPVEEEAQPVKAAEETAEQEQPEKPTQKEQEEPEKPAQKEQAGQKKDKVDGDGAAANGLPFTGALEEEEGPTAPAAAVLSDAPLAPPPAGTAIQKGPGGGEGAGGALPYSGVETAAGAKHVGRPAAPVQEESGCCCIS</sequence>
<dbReference type="OrthoDB" id="194358at2759"/>
<feature type="compositionally biased region" description="Gly residues" evidence="1">
    <location>
        <begin position="836"/>
        <end position="845"/>
    </location>
</feature>
<feature type="compositionally biased region" description="Acidic residues" evidence="1">
    <location>
        <begin position="694"/>
        <end position="716"/>
    </location>
</feature>
<feature type="compositionally biased region" description="Basic and acidic residues" evidence="1">
    <location>
        <begin position="761"/>
        <end position="791"/>
    </location>
</feature>
<dbReference type="Pfam" id="PF06985">
    <property type="entry name" value="HET"/>
    <property type="match status" value="1"/>
</dbReference>
<dbReference type="Proteomes" id="UP000006906">
    <property type="component" value="Chromosome 8"/>
</dbReference>
<reference evidence="3 4" key="1">
    <citation type="journal article" date="2007" name="Science">
        <title>The Chlamydomonas genome reveals the evolution of key animal and plant functions.</title>
        <authorList>
            <person name="Merchant S.S."/>
            <person name="Prochnik S.E."/>
            <person name="Vallon O."/>
            <person name="Harris E.H."/>
            <person name="Karpowicz S.J."/>
            <person name="Witman G.B."/>
            <person name="Terry A."/>
            <person name="Salamov A."/>
            <person name="Fritz-Laylin L.K."/>
            <person name="Marechal-Drouard L."/>
            <person name="Marshall W.F."/>
            <person name="Qu L.H."/>
            <person name="Nelson D.R."/>
            <person name="Sanderfoot A.A."/>
            <person name="Spalding M.H."/>
            <person name="Kapitonov V.V."/>
            <person name="Ren Q."/>
            <person name="Ferris P."/>
            <person name="Lindquist E."/>
            <person name="Shapiro H."/>
            <person name="Lucas S.M."/>
            <person name="Grimwood J."/>
            <person name="Schmutz J."/>
            <person name="Cardol P."/>
            <person name="Cerutti H."/>
            <person name="Chanfreau G."/>
            <person name="Chen C.L."/>
            <person name="Cognat V."/>
            <person name="Croft M.T."/>
            <person name="Dent R."/>
            <person name="Dutcher S."/>
            <person name="Fernandez E."/>
            <person name="Fukuzawa H."/>
            <person name="Gonzalez-Ballester D."/>
            <person name="Gonzalez-Halphen D."/>
            <person name="Hallmann A."/>
            <person name="Hanikenne M."/>
            <person name="Hippler M."/>
            <person name="Inwood W."/>
            <person name="Jabbari K."/>
            <person name="Kalanon M."/>
            <person name="Kuras R."/>
            <person name="Lefebvre P.A."/>
            <person name="Lemaire S.D."/>
            <person name="Lobanov A.V."/>
            <person name="Lohr M."/>
            <person name="Manuell A."/>
            <person name="Meier I."/>
            <person name="Mets L."/>
            <person name="Mittag M."/>
            <person name="Mittelmeier T."/>
            <person name="Moroney J.V."/>
            <person name="Moseley J."/>
            <person name="Napoli C."/>
            <person name="Nedelcu A.M."/>
            <person name="Niyogi K."/>
            <person name="Novoselov S.V."/>
            <person name="Paulsen I.T."/>
            <person name="Pazour G."/>
            <person name="Purton S."/>
            <person name="Ral J.P."/>
            <person name="Riano-Pachon D.M."/>
            <person name="Riekhof W."/>
            <person name="Rymarquis L."/>
            <person name="Schroda M."/>
            <person name="Stern D."/>
            <person name="Umen J."/>
            <person name="Willows R."/>
            <person name="Wilson N."/>
            <person name="Zimmer S.L."/>
            <person name="Allmer J."/>
            <person name="Balk J."/>
            <person name="Bisova K."/>
            <person name="Chen C.J."/>
            <person name="Elias M."/>
            <person name="Gendler K."/>
            <person name="Hauser C."/>
            <person name="Lamb M.R."/>
            <person name="Ledford H."/>
            <person name="Long J.C."/>
            <person name="Minagawa J."/>
            <person name="Page M.D."/>
            <person name="Pan J."/>
            <person name="Pootakham W."/>
            <person name="Roje S."/>
            <person name="Rose A."/>
            <person name="Stahlberg E."/>
            <person name="Terauchi A.M."/>
            <person name="Yang P."/>
            <person name="Ball S."/>
            <person name="Bowler C."/>
            <person name="Dieckmann C.L."/>
            <person name="Gladyshev V.N."/>
            <person name="Green P."/>
            <person name="Jorgensen R."/>
            <person name="Mayfield S."/>
            <person name="Mueller-Roeber B."/>
            <person name="Rajamani S."/>
            <person name="Sayre R.T."/>
            <person name="Brokstein P."/>
            <person name="Dubchak I."/>
            <person name="Goodstein D."/>
            <person name="Hornick L."/>
            <person name="Huang Y.W."/>
            <person name="Jhaveri J."/>
            <person name="Luo Y."/>
            <person name="Martinez D."/>
            <person name="Ngau W.C."/>
            <person name="Otillar B."/>
            <person name="Poliakov A."/>
            <person name="Porter A."/>
            <person name="Szajkowski L."/>
            <person name="Werner G."/>
            <person name="Zhou K."/>
            <person name="Grigoriev I.V."/>
            <person name="Rokhsar D.S."/>
            <person name="Grossman A.R."/>
        </authorList>
    </citation>
    <scope>NUCLEOTIDE SEQUENCE [LARGE SCALE GENOMIC DNA]</scope>
    <source>
        <strain evidence="4">CC-503</strain>
    </source>
</reference>
<evidence type="ECO:0000256" key="1">
    <source>
        <dbReference type="SAM" id="MobiDB-lite"/>
    </source>
</evidence>
<organism evidence="3 4">
    <name type="scientific">Chlamydomonas reinhardtii</name>
    <name type="common">Chlamydomonas smithii</name>
    <dbReference type="NCBI Taxonomy" id="3055"/>
    <lineage>
        <taxon>Eukaryota</taxon>
        <taxon>Viridiplantae</taxon>
        <taxon>Chlorophyta</taxon>
        <taxon>core chlorophytes</taxon>
        <taxon>Chlorophyceae</taxon>
        <taxon>CS clade</taxon>
        <taxon>Chlamydomonadales</taxon>
        <taxon>Chlamydomonadaceae</taxon>
        <taxon>Chlamydomonas</taxon>
    </lineage>
</organism>
<dbReference type="InterPro" id="IPR010730">
    <property type="entry name" value="HET"/>
</dbReference>
<dbReference type="InParanoid" id="A0A2K3DGA6"/>